<keyword evidence="1" id="KW-0472">Membrane</keyword>
<keyword evidence="1" id="KW-0812">Transmembrane</keyword>
<proteinExistence type="predicted"/>
<name>A0A2P2KJJ7_RHIMU</name>
<sequence length="77" mass="9034">MQRPQRGVVNDAKKVDDLMPDIPLFSNRKCCFAAQIFLSVTMGGPYSYFMTFVKQGKFRYLIRYLTFVRFCSHNLLL</sequence>
<feature type="transmembrane region" description="Helical" evidence="1">
    <location>
        <begin position="32"/>
        <end position="53"/>
    </location>
</feature>
<protein>
    <submittedName>
        <fullName evidence="2">Uncharacterized protein</fullName>
    </submittedName>
</protein>
<reference evidence="2" key="1">
    <citation type="submission" date="2018-02" db="EMBL/GenBank/DDBJ databases">
        <title>Rhizophora mucronata_Transcriptome.</title>
        <authorList>
            <person name="Meera S.P."/>
            <person name="Sreeshan A."/>
            <person name="Augustine A."/>
        </authorList>
    </citation>
    <scope>NUCLEOTIDE SEQUENCE</scope>
    <source>
        <tissue evidence="2">Leaf</tissue>
    </source>
</reference>
<dbReference type="EMBL" id="GGEC01025393">
    <property type="protein sequence ID" value="MBX05877.1"/>
    <property type="molecule type" value="Transcribed_RNA"/>
</dbReference>
<dbReference type="AlphaFoldDB" id="A0A2P2KJJ7"/>
<accession>A0A2P2KJJ7</accession>
<organism evidence="2">
    <name type="scientific">Rhizophora mucronata</name>
    <name type="common">Asiatic mangrove</name>
    <dbReference type="NCBI Taxonomy" id="61149"/>
    <lineage>
        <taxon>Eukaryota</taxon>
        <taxon>Viridiplantae</taxon>
        <taxon>Streptophyta</taxon>
        <taxon>Embryophyta</taxon>
        <taxon>Tracheophyta</taxon>
        <taxon>Spermatophyta</taxon>
        <taxon>Magnoliopsida</taxon>
        <taxon>eudicotyledons</taxon>
        <taxon>Gunneridae</taxon>
        <taxon>Pentapetalae</taxon>
        <taxon>rosids</taxon>
        <taxon>fabids</taxon>
        <taxon>Malpighiales</taxon>
        <taxon>Rhizophoraceae</taxon>
        <taxon>Rhizophora</taxon>
    </lineage>
</organism>
<evidence type="ECO:0000256" key="1">
    <source>
        <dbReference type="SAM" id="Phobius"/>
    </source>
</evidence>
<keyword evidence="1" id="KW-1133">Transmembrane helix</keyword>
<evidence type="ECO:0000313" key="2">
    <source>
        <dbReference type="EMBL" id="MBX05877.1"/>
    </source>
</evidence>